<feature type="transmembrane region" description="Helical" evidence="1">
    <location>
        <begin position="36"/>
        <end position="59"/>
    </location>
</feature>
<reference evidence="2" key="1">
    <citation type="submission" date="2014-07" db="EMBL/GenBank/DDBJ databases">
        <authorList>
            <person name="Martin A.A"/>
            <person name="De Silva N."/>
        </authorList>
    </citation>
    <scope>NUCLEOTIDE SEQUENCE</scope>
</reference>
<name>A0A0K0FEC4_STRVS</name>
<proteinExistence type="predicted"/>
<sequence length="244" mass="27663">MNGQNIVINNNNANKITNQQAKKPLKKLLFTTKPEITILVVCILSFSSQLGIFYCFYQIENNGVLIASSGSLITMIISIPFLICGFKKCKFQKHLNLVYIIVQSLFVVVCGARLAQYTCYASVFKILGFSGIDPLKNIKIELFEDEIYEWKSLYIHAVVGATFLAIWMYSIRTVYNLYRRVYIIRVYGNTRQEIGGVNKKNTKGDSVPQKMVGNRQNLMGNNFNTQNNFPIPRNATSMPPMTLG</sequence>
<keyword evidence="1" id="KW-0472">Membrane</keyword>
<feature type="transmembrane region" description="Helical" evidence="1">
    <location>
        <begin position="97"/>
        <end position="115"/>
    </location>
</feature>
<dbReference type="WBParaSite" id="SVE_0720200.1">
    <property type="protein sequence ID" value="SVE_0720200.1"/>
    <property type="gene ID" value="SVE_0720200"/>
</dbReference>
<dbReference type="AlphaFoldDB" id="A0A0K0FEC4"/>
<reference evidence="3" key="2">
    <citation type="submission" date="2015-08" db="UniProtKB">
        <authorList>
            <consortium name="WormBaseParasite"/>
        </authorList>
    </citation>
    <scope>IDENTIFICATION</scope>
</reference>
<protein>
    <submittedName>
        <fullName evidence="3">Uncharacterized protein</fullName>
    </submittedName>
</protein>
<evidence type="ECO:0000313" key="2">
    <source>
        <dbReference type="Proteomes" id="UP000035680"/>
    </source>
</evidence>
<accession>A0A0K0FEC4</accession>
<organism evidence="2 3">
    <name type="scientific">Strongyloides venezuelensis</name>
    <name type="common">Threadworm</name>
    <dbReference type="NCBI Taxonomy" id="75913"/>
    <lineage>
        <taxon>Eukaryota</taxon>
        <taxon>Metazoa</taxon>
        <taxon>Ecdysozoa</taxon>
        <taxon>Nematoda</taxon>
        <taxon>Chromadorea</taxon>
        <taxon>Rhabditida</taxon>
        <taxon>Tylenchina</taxon>
        <taxon>Panagrolaimomorpha</taxon>
        <taxon>Strongyloidoidea</taxon>
        <taxon>Strongyloididae</taxon>
        <taxon>Strongyloides</taxon>
    </lineage>
</organism>
<feature type="transmembrane region" description="Helical" evidence="1">
    <location>
        <begin position="153"/>
        <end position="175"/>
    </location>
</feature>
<keyword evidence="1" id="KW-0812">Transmembrane</keyword>
<evidence type="ECO:0000256" key="1">
    <source>
        <dbReference type="SAM" id="Phobius"/>
    </source>
</evidence>
<evidence type="ECO:0000313" key="3">
    <source>
        <dbReference type="WBParaSite" id="SVE_0720200.1"/>
    </source>
</evidence>
<dbReference type="Proteomes" id="UP000035680">
    <property type="component" value="Unassembled WGS sequence"/>
</dbReference>
<keyword evidence="1" id="KW-1133">Transmembrane helix</keyword>
<keyword evidence="2" id="KW-1185">Reference proteome</keyword>
<feature type="transmembrane region" description="Helical" evidence="1">
    <location>
        <begin position="65"/>
        <end position="85"/>
    </location>
</feature>